<feature type="transmembrane region" description="Helical" evidence="12">
    <location>
        <begin position="22"/>
        <end position="42"/>
    </location>
</feature>
<keyword evidence="11" id="KW-1208">Phospholipid metabolism</keyword>
<evidence type="ECO:0000256" key="2">
    <source>
        <dbReference type="ARBA" id="ARBA00022475"/>
    </source>
</evidence>
<feature type="transmembrane region" description="Helical" evidence="12">
    <location>
        <begin position="235"/>
        <end position="256"/>
    </location>
</feature>
<keyword evidence="5 12" id="KW-0812">Transmembrane</keyword>
<feature type="transmembrane region" description="Helical" evidence="12">
    <location>
        <begin position="309"/>
        <end position="328"/>
    </location>
</feature>
<dbReference type="EC" id="2.7.7.41" evidence="13"/>
<dbReference type="GO" id="GO:0005886">
    <property type="term" value="C:plasma membrane"/>
    <property type="evidence" value="ECO:0007669"/>
    <property type="project" value="UniProtKB-SubCell"/>
</dbReference>
<dbReference type="PANTHER" id="PTHR46382:SF1">
    <property type="entry name" value="PHOSPHATIDATE CYTIDYLYLTRANSFERASE"/>
    <property type="match status" value="1"/>
</dbReference>
<keyword evidence="2" id="KW-1003">Cell membrane</keyword>
<keyword evidence="8" id="KW-0443">Lipid metabolism</keyword>
<keyword evidence="14" id="KW-1185">Reference proteome</keyword>
<dbReference type="OrthoDB" id="10260889at2759"/>
<reference evidence="13 14" key="1">
    <citation type="journal article" date="2018" name="BMC Genomics">
        <title>Genomic comparison of Trypanosoma conorhini and Trypanosoma rangeli to Trypanosoma cruzi strains of high and low virulence.</title>
        <authorList>
            <person name="Bradwell K.R."/>
            <person name="Koparde V.N."/>
            <person name="Matveyev A.V."/>
            <person name="Serrano M.G."/>
            <person name="Alves J.M."/>
            <person name="Parikh H."/>
            <person name="Huang B."/>
            <person name="Lee V."/>
            <person name="Espinosa-Alvarez O."/>
            <person name="Ortiz P.A."/>
            <person name="Costa-Martins A.G."/>
            <person name="Teixeira M.M."/>
            <person name="Buck G.A."/>
        </authorList>
    </citation>
    <scope>NUCLEOTIDE SEQUENCE [LARGE SCALE GENOMIC DNA]</scope>
    <source>
        <strain evidence="13 14">025E</strain>
    </source>
</reference>
<feature type="transmembrane region" description="Helical" evidence="12">
    <location>
        <begin position="202"/>
        <end position="223"/>
    </location>
</feature>
<dbReference type="AlphaFoldDB" id="A0A3R7NR16"/>
<dbReference type="PANTHER" id="PTHR46382">
    <property type="entry name" value="PHOSPHATIDATE CYTIDYLYLTRANSFERASE"/>
    <property type="match status" value="1"/>
</dbReference>
<dbReference type="EMBL" id="MKKU01000074">
    <property type="protein sequence ID" value="RNF25737.1"/>
    <property type="molecule type" value="Genomic_DNA"/>
</dbReference>
<evidence type="ECO:0000256" key="10">
    <source>
        <dbReference type="ARBA" id="ARBA00023209"/>
    </source>
</evidence>
<dbReference type="GO" id="GO:0016024">
    <property type="term" value="P:CDP-diacylglycerol biosynthetic process"/>
    <property type="evidence" value="ECO:0007669"/>
    <property type="project" value="TreeGrafter"/>
</dbReference>
<keyword evidence="7 12" id="KW-1133">Transmembrane helix</keyword>
<gene>
    <name evidence="13" type="ORF">Tco025E_01977</name>
</gene>
<dbReference type="GO" id="GO:0004605">
    <property type="term" value="F:phosphatidate cytidylyltransferase activity"/>
    <property type="evidence" value="ECO:0007669"/>
    <property type="project" value="UniProtKB-EC"/>
</dbReference>
<keyword evidence="3" id="KW-0444">Lipid biosynthesis</keyword>
<feature type="transmembrane region" description="Helical" evidence="12">
    <location>
        <begin position="113"/>
        <end position="139"/>
    </location>
</feature>
<keyword evidence="4 13" id="KW-0808">Transferase</keyword>
<name>A0A3R7NR16_9TRYP</name>
<evidence type="ECO:0000256" key="5">
    <source>
        <dbReference type="ARBA" id="ARBA00022692"/>
    </source>
</evidence>
<evidence type="ECO:0000256" key="8">
    <source>
        <dbReference type="ARBA" id="ARBA00023098"/>
    </source>
</evidence>
<evidence type="ECO:0000256" key="6">
    <source>
        <dbReference type="ARBA" id="ARBA00022695"/>
    </source>
</evidence>
<evidence type="ECO:0000256" key="7">
    <source>
        <dbReference type="ARBA" id="ARBA00022989"/>
    </source>
</evidence>
<evidence type="ECO:0000313" key="14">
    <source>
        <dbReference type="Proteomes" id="UP000284403"/>
    </source>
</evidence>
<evidence type="ECO:0000256" key="12">
    <source>
        <dbReference type="SAM" id="Phobius"/>
    </source>
</evidence>
<keyword evidence="10" id="KW-0594">Phospholipid biosynthesis</keyword>
<feature type="transmembrane region" description="Helical" evidence="12">
    <location>
        <begin position="277"/>
        <end position="303"/>
    </location>
</feature>
<evidence type="ECO:0000256" key="4">
    <source>
        <dbReference type="ARBA" id="ARBA00022679"/>
    </source>
</evidence>
<evidence type="ECO:0000256" key="3">
    <source>
        <dbReference type="ARBA" id="ARBA00022516"/>
    </source>
</evidence>
<sequence>MTSDKVNIVSTNIYTMKRDTNLLVRTITIALVGPTAVVLAAYSKYTCALLVWFFFFFGMLEWSGIMRHIKVALLQDSEHRRNEVADEALPKEYAAPVTPHTAVVIVKTFVSSLIAFAACMGVDVFLLFGTFYFLGWTLFTLWGQNGLEKGSFLGRRRMNNVVAQVKLVKQFLLSLNKSGSTISPLFLKEELRLMADKQPSETSLNFCLEYFGFVWIAGVTYPILAYDMDDSGRPWILASLVSNFAVDIVAMLVGRAMKGMTHPLQETISPKKSIEGAVLGVISGAVIFVLILRSACGGCVLAQSWGSALLYFVVGVLLGMMGVVGDLLQSLLKRTARVKDSGYLMPGHGGVLDRIDGLLVVFPTMYCCMRVIQLLS</sequence>
<evidence type="ECO:0000256" key="1">
    <source>
        <dbReference type="ARBA" id="ARBA00004651"/>
    </source>
</evidence>
<evidence type="ECO:0000256" key="11">
    <source>
        <dbReference type="ARBA" id="ARBA00023264"/>
    </source>
</evidence>
<keyword evidence="9 12" id="KW-0472">Membrane</keyword>
<keyword evidence="6 13" id="KW-0548">Nucleotidyltransferase</keyword>
<dbReference type="Pfam" id="PF01148">
    <property type="entry name" value="CTP_transf_1"/>
    <property type="match status" value="1"/>
</dbReference>
<dbReference type="GeneID" id="40315588"/>
<dbReference type="RefSeq" id="XP_029230943.1">
    <property type="nucleotide sequence ID" value="XM_029368913.1"/>
</dbReference>
<dbReference type="Proteomes" id="UP000284403">
    <property type="component" value="Unassembled WGS sequence"/>
</dbReference>
<comment type="subcellular location">
    <subcellularLocation>
        <location evidence="1">Cell membrane</location>
        <topology evidence="1">Multi-pass membrane protein</topology>
    </subcellularLocation>
</comment>
<accession>A0A3R7NR16</accession>
<evidence type="ECO:0000313" key="13">
    <source>
        <dbReference type="EMBL" id="RNF25737.1"/>
    </source>
</evidence>
<proteinExistence type="predicted"/>
<comment type="caution">
    <text evidence="13">The sequence shown here is derived from an EMBL/GenBank/DDBJ whole genome shotgun (WGS) entry which is preliminary data.</text>
</comment>
<feature type="transmembrane region" description="Helical" evidence="12">
    <location>
        <begin position="49"/>
        <end position="69"/>
    </location>
</feature>
<protein>
    <submittedName>
        <fullName evidence="13">Phosphatidate cytidylyltransferase-like protein</fullName>
        <ecNumber evidence="13">2.7.7.41</ecNumber>
    </submittedName>
</protein>
<evidence type="ECO:0000256" key="9">
    <source>
        <dbReference type="ARBA" id="ARBA00023136"/>
    </source>
</evidence>
<organism evidence="13 14">
    <name type="scientific">Trypanosoma conorhini</name>
    <dbReference type="NCBI Taxonomy" id="83891"/>
    <lineage>
        <taxon>Eukaryota</taxon>
        <taxon>Discoba</taxon>
        <taxon>Euglenozoa</taxon>
        <taxon>Kinetoplastea</taxon>
        <taxon>Metakinetoplastina</taxon>
        <taxon>Trypanosomatida</taxon>
        <taxon>Trypanosomatidae</taxon>
        <taxon>Trypanosoma</taxon>
    </lineage>
</organism>